<evidence type="ECO:0000313" key="4">
    <source>
        <dbReference type="EMBL" id="PAV73169.1"/>
    </source>
</evidence>
<dbReference type="GO" id="GO:0008270">
    <property type="term" value="F:zinc ion binding"/>
    <property type="evidence" value="ECO:0007669"/>
    <property type="project" value="UniProtKB-KW"/>
</dbReference>
<feature type="region of interest" description="Disordered" evidence="2">
    <location>
        <begin position="123"/>
        <end position="145"/>
    </location>
</feature>
<protein>
    <recommendedName>
        <fullName evidence="3">C2H2-type domain-containing protein</fullName>
    </recommendedName>
</protein>
<keyword evidence="5" id="KW-1185">Reference proteome</keyword>
<feature type="compositionally biased region" description="Basic and acidic residues" evidence="2">
    <location>
        <begin position="466"/>
        <end position="476"/>
    </location>
</feature>
<feature type="compositionally biased region" description="Polar residues" evidence="2">
    <location>
        <begin position="515"/>
        <end position="527"/>
    </location>
</feature>
<dbReference type="OrthoDB" id="10066279at2759"/>
<accession>A0A2A2KH47</accession>
<feature type="compositionally biased region" description="Low complexity" evidence="2">
    <location>
        <begin position="605"/>
        <end position="614"/>
    </location>
</feature>
<keyword evidence="1" id="KW-0862">Zinc</keyword>
<dbReference type="AlphaFoldDB" id="A0A2A2KH47"/>
<feature type="compositionally biased region" description="Polar residues" evidence="2">
    <location>
        <begin position="359"/>
        <end position="371"/>
    </location>
</feature>
<dbReference type="InterPro" id="IPR039149">
    <property type="entry name" value="ZNF800"/>
</dbReference>
<feature type="region of interest" description="Disordered" evidence="2">
    <location>
        <begin position="572"/>
        <end position="630"/>
    </location>
</feature>
<feature type="compositionally biased region" description="Basic and acidic residues" evidence="2">
    <location>
        <begin position="123"/>
        <end position="138"/>
    </location>
</feature>
<keyword evidence="1" id="KW-0863">Zinc-finger</keyword>
<feature type="compositionally biased region" description="Basic and acidic residues" evidence="2">
    <location>
        <begin position="576"/>
        <end position="604"/>
    </location>
</feature>
<feature type="region of interest" description="Disordered" evidence="2">
    <location>
        <begin position="354"/>
        <end position="547"/>
    </location>
</feature>
<dbReference type="PROSITE" id="PS50157">
    <property type="entry name" value="ZINC_FINGER_C2H2_2"/>
    <property type="match status" value="1"/>
</dbReference>
<reference evidence="4 5" key="1">
    <citation type="journal article" date="2017" name="Curr. Biol.">
        <title>Genome architecture and evolution of a unichromosomal asexual nematode.</title>
        <authorList>
            <person name="Fradin H."/>
            <person name="Zegar C."/>
            <person name="Gutwein M."/>
            <person name="Lucas J."/>
            <person name="Kovtun M."/>
            <person name="Corcoran D."/>
            <person name="Baugh L.R."/>
            <person name="Kiontke K."/>
            <person name="Gunsalus K."/>
            <person name="Fitch D.H."/>
            <person name="Piano F."/>
        </authorList>
    </citation>
    <scope>NUCLEOTIDE SEQUENCE [LARGE SCALE GENOMIC DNA]</scope>
    <source>
        <strain evidence="4">PF1309</strain>
    </source>
</reference>
<feature type="compositionally biased region" description="Polar residues" evidence="2">
    <location>
        <begin position="484"/>
        <end position="507"/>
    </location>
</feature>
<sequence length="1048" mass="116440">MRSDLANSSPIFRLCKLKFKSAFGMTTSKEDVAALYPPVQSGVEGVGALVKATVAGSAEMKKLLLQECDYVLECKFCRALFRAVTNFVTHKRLYCRGLTSDLDPAQQRVAKQMEKAIDEVMAKKKEEEQEKEKEKEQQNRSFDGAKISKKSDIAKDITAKVAKRSSDRLKRNNIIAAINKRATTVDVQPPAATEKVPIHVVPKVYRDVPVTTMENGIQKIVGQKPTSFRAAMPEDKTAFIMPQTLSKYGEMALRVRKETKHDGPMDLSTAEAAIITRLDKADCLIFLNINTLRCNSIDCIGVGVKPFDSLRSLALHCGQKHSRAISPDDEYLCYLCDKTFKEIEEIGEHYELEHGESVSIENVTPPKTQPSEGVKKSESPMEVDSKIGIDEEEKEDSSNDGNEANEGKKEEMPNGEETSPLDDSASGVRPSRQIKRPNWLDEFDTASVQRKRRRTAHSSSPTAGDRVFRKALVETVRKKRTRRLLNSANAANHQTSSDADQSATHYNSVRDAGASNESNRIAASRVQSAEKVKDEVSEDLQSADKPEQPRLKVRYTLIKERIREKTRTMVPENFELEEKSDFKEPGQKKIKEENDAEDKSDGSEKSSNSVSKSDIVLPPTNSKHDNSSVKNSINQLQEIIKKTGAPFTIAHLTPRARRSFVRKHSSWTPSEAEVILEEAVEEAIKKEKASEDVESTNNHPKAIDYSDISQVPVLMGSDQQKTFFKTVDVIQQSPNKRCYYCNERCIKQGAGLSEAKEAFHIRRHLAGHFRAIRLRCKLCQAGAFFTLDMRKHLMERGCDQMHKLPADFTLKEGISCMTIQQADELIEIVDQVTPGKVNLTSGAIVSAHSIKPYFPNKDIEDQILGVGKIIGITGTASVARRIPISGTALRLTTLSATKIQLTSKPALLQNLNPNTVVATFSEPNLPTSSQQISVPKPVLEITVPTSSDSSTTPEDTPESSHDDCDPNWRSPSRPESRNTNSPCGDFAPTKEETPEPEEPKPKKSGKPEGTQPQVDQETEDIETDKDDGITTEDSTLDVSAESEIDIME</sequence>
<gene>
    <name evidence="4" type="ORF">WR25_14287</name>
</gene>
<proteinExistence type="predicted"/>
<dbReference type="PROSITE" id="PS00028">
    <property type="entry name" value="ZINC_FINGER_C2H2_1"/>
    <property type="match status" value="1"/>
</dbReference>
<feature type="compositionally biased region" description="Basic and acidic residues" evidence="2">
    <location>
        <begin position="373"/>
        <end position="389"/>
    </location>
</feature>
<feature type="compositionally biased region" description="Basic and acidic residues" evidence="2">
    <location>
        <begin position="988"/>
        <end position="1001"/>
    </location>
</feature>
<dbReference type="EMBL" id="LIAE01008638">
    <property type="protein sequence ID" value="PAV73169.1"/>
    <property type="molecule type" value="Genomic_DNA"/>
</dbReference>
<feature type="region of interest" description="Disordered" evidence="2">
    <location>
        <begin position="942"/>
        <end position="1048"/>
    </location>
</feature>
<feature type="compositionally biased region" description="Low complexity" evidence="2">
    <location>
        <begin position="944"/>
        <end position="954"/>
    </location>
</feature>
<feature type="compositionally biased region" description="Basic and acidic residues" evidence="2">
    <location>
        <begin position="958"/>
        <end position="976"/>
    </location>
</feature>
<evidence type="ECO:0000313" key="5">
    <source>
        <dbReference type="Proteomes" id="UP000218231"/>
    </source>
</evidence>
<dbReference type="STRING" id="2018661.A0A2A2KH47"/>
<feature type="compositionally biased region" description="Acidic residues" evidence="2">
    <location>
        <begin position="1016"/>
        <end position="1025"/>
    </location>
</feature>
<feature type="domain" description="C2H2-type" evidence="3">
    <location>
        <begin position="331"/>
        <end position="358"/>
    </location>
</feature>
<name>A0A2A2KH47_9BILA</name>
<evidence type="ECO:0000256" key="2">
    <source>
        <dbReference type="SAM" id="MobiDB-lite"/>
    </source>
</evidence>
<dbReference type="InterPro" id="IPR013087">
    <property type="entry name" value="Znf_C2H2_type"/>
</dbReference>
<evidence type="ECO:0000259" key="3">
    <source>
        <dbReference type="PROSITE" id="PS50157"/>
    </source>
</evidence>
<keyword evidence="1" id="KW-0479">Metal-binding</keyword>
<dbReference type="PANTHER" id="PTHR21020">
    <property type="entry name" value="ZINC FINGER PROTEIN 800"/>
    <property type="match status" value="1"/>
</dbReference>
<organism evidence="4 5">
    <name type="scientific">Diploscapter pachys</name>
    <dbReference type="NCBI Taxonomy" id="2018661"/>
    <lineage>
        <taxon>Eukaryota</taxon>
        <taxon>Metazoa</taxon>
        <taxon>Ecdysozoa</taxon>
        <taxon>Nematoda</taxon>
        <taxon>Chromadorea</taxon>
        <taxon>Rhabditida</taxon>
        <taxon>Rhabditina</taxon>
        <taxon>Rhabditomorpha</taxon>
        <taxon>Rhabditoidea</taxon>
        <taxon>Rhabditidae</taxon>
        <taxon>Diploscapter</taxon>
    </lineage>
</organism>
<comment type="caution">
    <text evidence="4">The sequence shown here is derived from an EMBL/GenBank/DDBJ whole genome shotgun (WGS) entry which is preliminary data.</text>
</comment>
<dbReference type="PANTHER" id="PTHR21020:SF0">
    <property type="entry name" value="ZINC FINGER PROTEIN 800"/>
    <property type="match status" value="1"/>
</dbReference>
<dbReference type="Proteomes" id="UP000218231">
    <property type="component" value="Unassembled WGS sequence"/>
</dbReference>
<evidence type="ECO:0000256" key="1">
    <source>
        <dbReference type="PROSITE-ProRule" id="PRU00042"/>
    </source>
</evidence>